<dbReference type="Proteomes" id="UP000837857">
    <property type="component" value="Chromosome 25"/>
</dbReference>
<feature type="non-terminal residue" evidence="8">
    <location>
        <position position="1"/>
    </location>
</feature>
<comment type="subcellular location">
    <subcellularLocation>
        <location evidence="2">Microsome membrane</location>
        <topology evidence="2">Single-pass membrane protein</topology>
    </subcellularLocation>
</comment>
<feature type="domain" description="Epoxide hydrolase N-terminal" evidence="7">
    <location>
        <begin position="52"/>
        <end position="162"/>
    </location>
</feature>
<organism evidence="8 9">
    <name type="scientific">Iphiclides podalirius</name>
    <name type="common">scarce swallowtail</name>
    <dbReference type="NCBI Taxonomy" id="110791"/>
    <lineage>
        <taxon>Eukaryota</taxon>
        <taxon>Metazoa</taxon>
        <taxon>Ecdysozoa</taxon>
        <taxon>Arthropoda</taxon>
        <taxon>Hexapoda</taxon>
        <taxon>Insecta</taxon>
        <taxon>Pterygota</taxon>
        <taxon>Neoptera</taxon>
        <taxon>Endopterygota</taxon>
        <taxon>Lepidoptera</taxon>
        <taxon>Glossata</taxon>
        <taxon>Ditrysia</taxon>
        <taxon>Papilionoidea</taxon>
        <taxon>Papilionidae</taxon>
        <taxon>Papilioninae</taxon>
        <taxon>Iphiclides</taxon>
    </lineage>
</organism>
<dbReference type="PIRSF" id="PIRSF001112">
    <property type="entry name" value="Epoxide_hydrolase"/>
    <property type="match status" value="1"/>
</dbReference>
<dbReference type="PRINTS" id="PR00412">
    <property type="entry name" value="EPOXHYDRLASE"/>
</dbReference>
<evidence type="ECO:0000313" key="8">
    <source>
        <dbReference type="EMBL" id="CAH2058015.1"/>
    </source>
</evidence>
<evidence type="ECO:0000259" key="7">
    <source>
        <dbReference type="Pfam" id="PF06441"/>
    </source>
</evidence>
<dbReference type="EC" id="3.3.2.9" evidence="4"/>
<evidence type="ECO:0000256" key="3">
    <source>
        <dbReference type="ARBA" id="ARBA00010088"/>
    </source>
</evidence>
<dbReference type="Gene3D" id="3.40.50.1820">
    <property type="entry name" value="alpha/beta hydrolase"/>
    <property type="match status" value="1"/>
</dbReference>
<sequence>MVCLLLTSVIAALIAFGCFQIYLSVSTIPELPTFDLNVWWGPNTTKDRDTSIRPFRVIYSDGMLEQQRRLFEIHRRRNRRKSLTESSRYGVHHDIFGQFFAHWQFKYPFRDRVRYLNKFNHFKTNIQGLDIHYVHVKPKVDEKVKVLPILLLHGWPSTFRDFFDVIPILTTPRPEYDFVFEVIVPSLPGFIYSQATSKRGMSPYQMAIIMRNLMRRIGHSKYYVQGGDFGHTIGSHMATIFSDEVLGFHSNFPVVFSKFAHLVWLLGSIWPQMIDGENFNKMYPLGEKLSDLIEESGYMHLQMTKPDTIGYVLQDSPVGMAAYMLDRYLIFTNSSNKDTADAGLETIPMTDMLDNVMLYWATGSMMTALRLYKACIENWEIEQKLENVPTSVPTWGLRMKYELMHQPDWILKWKYPQLLGSTTLEVGGHFAALERPKELAEDIFKAVNRFSQYYRTK</sequence>
<gene>
    <name evidence="8" type="ORF">IPOD504_LOCUS10399</name>
</gene>
<dbReference type="SUPFAM" id="SSF53474">
    <property type="entry name" value="alpha/beta-Hydrolases"/>
    <property type="match status" value="1"/>
</dbReference>
<evidence type="ECO:0000256" key="2">
    <source>
        <dbReference type="ARBA" id="ARBA00004111"/>
    </source>
</evidence>
<dbReference type="PANTHER" id="PTHR21661:SF35">
    <property type="entry name" value="EPOXIDE HYDROLASE"/>
    <property type="match status" value="1"/>
</dbReference>
<dbReference type="Pfam" id="PF06441">
    <property type="entry name" value="EHN"/>
    <property type="match status" value="1"/>
</dbReference>
<dbReference type="InterPro" id="IPR016292">
    <property type="entry name" value="Epoxide_hydrolase"/>
</dbReference>
<comment type="similarity">
    <text evidence="3">Belongs to the peptidase S33 family.</text>
</comment>
<proteinExistence type="inferred from homology"/>
<comment type="catalytic activity">
    <reaction evidence="1">
        <text>1-(4-methoxyphenyl)-N-methyl-N-[(3-methyloxetan-3-yl)methyl]methanamine + H2O = 2-{[(4-methoxybenzyl)(methyl)amino]methyl}-2-methylpropane-1,3-diol</text>
        <dbReference type="Rhea" id="RHEA:55764"/>
        <dbReference type="ChEBI" id="CHEBI:15377"/>
        <dbReference type="ChEBI" id="CHEBI:139161"/>
        <dbReference type="ChEBI" id="CHEBI:139164"/>
        <dbReference type="EC" id="3.3.2.9"/>
    </reaction>
</comment>
<evidence type="ECO:0000313" key="9">
    <source>
        <dbReference type="Proteomes" id="UP000837857"/>
    </source>
</evidence>
<name>A0ABN8IM91_9NEOP</name>
<keyword evidence="9" id="KW-1185">Reference proteome</keyword>
<evidence type="ECO:0000256" key="5">
    <source>
        <dbReference type="ARBA" id="ARBA00022797"/>
    </source>
</evidence>
<accession>A0ABN8IM91</accession>
<dbReference type="InterPro" id="IPR000639">
    <property type="entry name" value="Epox_hydrolase-like"/>
</dbReference>
<keyword evidence="5" id="KW-0058">Aromatic hydrocarbons catabolism</keyword>
<evidence type="ECO:0000256" key="1">
    <source>
        <dbReference type="ARBA" id="ARBA00000221"/>
    </source>
</evidence>
<protein>
    <recommendedName>
        <fullName evidence="4">microsomal epoxide hydrolase</fullName>
        <ecNumber evidence="4">3.3.2.9</ecNumber>
    </recommendedName>
</protein>
<dbReference type="EMBL" id="OW152837">
    <property type="protein sequence ID" value="CAH2058015.1"/>
    <property type="molecule type" value="Genomic_DNA"/>
</dbReference>
<reference evidence="8" key="1">
    <citation type="submission" date="2022-03" db="EMBL/GenBank/DDBJ databases">
        <authorList>
            <person name="Martin H S."/>
        </authorList>
    </citation>
    <scope>NUCLEOTIDE SEQUENCE</scope>
</reference>
<keyword evidence="6" id="KW-0378">Hydrolase</keyword>
<evidence type="ECO:0000256" key="6">
    <source>
        <dbReference type="ARBA" id="ARBA00022801"/>
    </source>
</evidence>
<dbReference type="InterPro" id="IPR010497">
    <property type="entry name" value="Epoxide_hydro_N"/>
</dbReference>
<evidence type="ECO:0000256" key="4">
    <source>
        <dbReference type="ARBA" id="ARBA00012091"/>
    </source>
</evidence>
<dbReference type="InterPro" id="IPR029058">
    <property type="entry name" value="AB_hydrolase_fold"/>
</dbReference>
<dbReference type="PANTHER" id="PTHR21661">
    <property type="entry name" value="EPOXIDE HYDROLASE 1-RELATED"/>
    <property type="match status" value="1"/>
</dbReference>